<evidence type="ECO:0000313" key="3">
    <source>
        <dbReference type="Proteomes" id="UP000808349"/>
    </source>
</evidence>
<reference evidence="2 3" key="1">
    <citation type="submission" date="2020-10" db="EMBL/GenBank/DDBJ databases">
        <title>Connecting structure to function with the recovery of over 1000 high-quality activated sludge metagenome-assembled genomes encoding full-length rRNA genes using long-read sequencing.</title>
        <authorList>
            <person name="Singleton C.M."/>
            <person name="Petriglieri F."/>
            <person name="Kristensen J.M."/>
            <person name="Kirkegaard R.H."/>
            <person name="Michaelsen T.Y."/>
            <person name="Andersen M.H."/>
            <person name="Karst S.M."/>
            <person name="Dueholm M.S."/>
            <person name="Nielsen P.H."/>
            <person name="Albertsen M."/>
        </authorList>
    </citation>
    <scope>NUCLEOTIDE SEQUENCE [LARGE SCALE GENOMIC DNA]</scope>
    <source>
        <strain evidence="2">Ribe_18-Q3-R11-54_BAT3C.373</strain>
    </source>
</reference>
<proteinExistence type="predicted"/>
<gene>
    <name evidence="2" type="ORF">IPO85_08445</name>
</gene>
<sequence>MRSNLIFLLLTFLICFDVSAQNKGKKSSDKEKEPKSEIIDVFGKEADSPSNANRRSPENEIDMRNMLKFELLELVNGNLVLNYERVLTNRLGVELGIGTKFCDNILNSFAEELFDEELIYGKANYGPYFSGQIKYYTDNYDAPEGIYVSLGTRFSSITFEPAKDNSFNEYSTKSSKRLDLLSLGCGGINIWDRFVSEYYIKVGLKKNTVVDYDYSIPGKYTVSDPVTESKVFFTIGYKIGIYF</sequence>
<evidence type="ECO:0000313" key="2">
    <source>
        <dbReference type="EMBL" id="MBK9717526.1"/>
    </source>
</evidence>
<dbReference type="Proteomes" id="UP000808349">
    <property type="component" value="Unassembled WGS sequence"/>
</dbReference>
<name>A0A9D7S8U6_9BACT</name>
<evidence type="ECO:0008006" key="4">
    <source>
        <dbReference type="Google" id="ProtNLM"/>
    </source>
</evidence>
<organism evidence="2 3">
    <name type="scientific">Candidatus Defluviibacterium haderslevense</name>
    <dbReference type="NCBI Taxonomy" id="2981993"/>
    <lineage>
        <taxon>Bacteria</taxon>
        <taxon>Pseudomonadati</taxon>
        <taxon>Bacteroidota</taxon>
        <taxon>Saprospiria</taxon>
        <taxon>Saprospirales</taxon>
        <taxon>Saprospiraceae</taxon>
        <taxon>Candidatus Defluviibacterium</taxon>
    </lineage>
</organism>
<protein>
    <recommendedName>
        <fullName evidence="4">DUF3575 domain-containing protein</fullName>
    </recommendedName>
</protein>
<accession>A0A9D7S8U6</accession>
<comment type="caution">
    <text evidence="2">The sequence shown here is derived from an EMBL/GenBank/DDBJ whole genome shotgun (WGS) entry which is preliminary data.</text>
</comment>
<feature type="chain" id="PRO_5039643858" description="DUF3575 domain-containing protein" evidence="1">
    <location>
        <begin position="21"/>
        <end position="243"/>
    </location>
</feature>
<feature type="signal peptide" evidence="1">
    <location>
        <begin position="1"/>
        <end position="20"/>
    </location>
</feature>
<dbReference type="EMBL" id="JADKFW010000004">
    <property type="protein sequence ID" value="MBK9717526.1"/>
    <property type="molecule type" value="Genomic_DNA"/>
</dbReference>
<dbReference type="AlphaFoldDB" id="A0A9D7S8U6"/>
<keyword evidence="1" id="KW-0732">Signal</keyword>
<evidence type="ECO:0000256" key="1">
    <source>
        <dbReference type="SAM" id="SignalP"/>
    </source>
</evidence>